<feature type="non-terminal residue" evidence="1">
    <location>
        <position position="1"/>
    </location>
</feature>
<dbReference type="AlphaFoldDB" id="X1HFH3"/>
<name>X1HFH3_9ZZZZ</name>
<dbReference type="EMBL" id="BARU01010001">
    <property type="protein sequence ID" value="GAH44038.1"/>
    <property type="molecule type" value="Genomic_DNA"/>
</dbReference>
<gene>
    <name evidence="1" type="ORF">S03H2_19176</name>
</gene>
<organism evidence="1">
    <name type="scientific">marine sediment metagenome</name>
    <dbReference type="NCBI Taxonomy" id="412755"/>
    <lineage>
        <taxon>unclassified sequences</taxon>
        <taxon>metagenomes</taxon>
        <taxon>ecological metagenomes</taxon>
    </lineage>
</organism>
<comment type="caution">
    <text evidence="1">The sequence shown here is derived from an EMBL/GenBank/DDBJ whole genome shotgun (WGS) entry which is preliminary data.</text>
</comment>
<proteinExistence type="predicted"/>
<sequence length="60" mass="6475">KVYELSTTDFSVDREAASPGGAPYGIGGDASTIWHCDYVIDKVYELDAAVGPAPGRRWRS</sequence>
<evidence type="ECO:0000313" key="1">
    <source>
        <dbReference type="EMBL" id="GAH44038.1"/>
    </source>
</evidence>
<protein>
    <submittedName>
        <fullName evidence="1">Uncharacterized protein</fullName>
    </submittedName>
</protein>
<reference evidence="1" key="1">
    <citation type="journal article" date="2014" name="Front. Microbiol.">
        <title>High frequency of phylogenetically diverse reductive dehalogenase-homologous genes in deep subseafloor sedimentary metagenomes.</title>
        <authorList>
            <person name="Kawai M."/>
            <person name="Futagami T."/>
            <person name="Toyoda A."/>
            <person name="Takaki Y."/>
            <person name="Nishi S."/>
            <person name="Hori S."/>
            <person name="Arai W."/>
            <person name="Tsubouchi T."/>
            <person name="Morono Y."/>
            <person name="Uchiyama I."/>
            <person name="Ito T."/>
            <person name="Fujiyama A."/>
            <person name="Inagaki F."/>
            <person name="Takami H."/>
        </authorList>
    </citation>
    <scope>NUCLEOTIDE SEQUENCE</scope>
    <source>
        <strain evidence="1">Expedition CK06-06</strain>
    </source>
</reference>
<accession>X1HFH3</accession>